<accession>X1C1J6</accession>
<sequence>MKIKVGLHKQEIRALMTCLSILDIERITRKQKIIIDKINPDKLYIKLSNILFECTFPGNIK</sequence>
<reference evidence="1" key="1">
    <citation type="journal article" date="2014" name="Front. Microbiol.">
        <title>High frequency of phylogenetically diverse reductive dehalogenase-homologous genes in deep subseafloor sedimentary metagenomes.</title>
        <authorList>
            <person name="Kawai M."/>
            <person name="Futagami T."/>
            <person name="Toyoda A."/>
            <person name="Takaki Y."/>
            <person name="Nishi S."/>
            <person name="Hori S."/>
            <person name="Arai W."/>
            <person name="Tsubouchi T."/>
            <person name="Morono Y."/>
            <person name="Uchiyama I."/>
            <person name="Ito T."/>
            <person name="Fujiyama A."/>
            <person name="Inagaki F."/>
            <person name="Takami H."/>
        </authorList>
    </citation>
    <scope>NUCLEOTIDE SEQUENCE</scope>
    <source>
        <strain evidence="1">Expedition CK06-06</strain>
    </source>
</reference>
<organism evidence="1">
    <name type="scientific">marine sediment metagenome</name>
    <dbReference type="NCBI Taxonomy" id="412755"/>
    <lineage>
        <taxon>unclassified sequences</taxon>
        <taxon>metagenomes</taxon>
        <taxon>ecological metagenomes</taxon>
    </lineage>
</organism>
<gene>
    <name evidence="1" type="ORF">S01H4_50087</name>
</gene>
<name>X1C1J6_9ZZZZ</name>
<dbReference type="AlphaFoldDB" id="X1C1J6"/>
<protein>
    <submittedName>
        <fullName evidence="1">Uncharacterized protein</fullName>
    </submittedName>
</protein>
<proteinExistence type="predicted"/>
<comment type="caution">
    <text evidence="1">The sequence shown here is derived from an EMBL/GenBank/DDBJ whole genome shotgun (WGS) entry which is preliminary data.</text>
</comment>
<dbReference type="EMBL" id="BART01028397">
    <property type="protein sequence ID" value="GAG90323.1"/>
    <property type="molecule type" value="Genomic_DNA"/>
</dbReference>
<evidence type="ECO:0000313" key="1">
    <source>
        <dbReference type="EMBL" id="GAG90323.1"/>
    </source>
</evidence>